<keyword evidence="5" id="KW-1185">Reference proteome</keyword>
<proteinExistence type="predicted"/>
<dbReference type="InterPro" id="IPR036249">
    <property type="entry name" value="Thioredoxin-like_sf"/>
</dbReference>
<dbReference type="InterPro" id="IPR002109">
    <property type="entry name" value="Glutaredoxin"/>
</dbReference>
<dbReference type="PANTHER" id="PTHR45694:SF18">
    <property type="entry name" value="GLUTAREDOXIN-1-RELATED"/>
    <property type="match status" value="1"/>
</dbReference>
<dbReference type="SUPFAM" id="SSF52833">
    <property type="entry name" value="Thioredoxin-like"/>
    <property type="match status" value="1"/>
</dbReference>
<dbReference type="Proteomes" id="UP001236076">
    <property type="component" value="Segment"/>
</dbReference>
<dbReference type="GO" id="GO:0015038">
    <property type="term" value="F:glutathione disulfide oxidoreductase activity"/>
    <property type="evidence" value="ECO:0007669"/>
    <property type="project" value="TreeGrafter"/>
</dbReference>
<keyword evidence="2" id="KW-0676">Redox-active center</keyword>
<dbReference type="PROSITE" id="PS51354">
    <property type="entry name" value="GLUTAREDOXIN_2"/>
    <property type="match status" value="1"/>
</dbReference>
<evidence type="ECO:0000256" key="1">
    <source>
        <dbReference type="ARBA" id="ARBA00023157"/>
    </source>
</evidence>
<dbReference type="CDD" id="cd02066">
    <property type="entry name" value="GRX_family"/>
    <property type="match status" value="1"/>
</dbReference>
<sequence>MSNVIYGKVNCPFCDNAKTLLDQKGYEYEYIDVGANSGNLQEMVKKVSDAVGYVPRTVPQIFIDSEYVGGYTELVAKNLPSKVELDFNNDDLGDL</sequence>
<dbReference type="PANTHER" id="PTHR45694">
    <property type="entry name" value="GLUTAREDOXIN 2"/>
    <property type="match status" value="1"/>
</dbReference>
<dbReference type="PROSITE" id="PS00195">
    <property type="entry name" value="GLUTAREDOXIN_1"/>
    <property type="match status" value="1"/>
</dbReference>
<evidence type="ECO:0000256" key="2">
    <source>
        <dbReference type="ARBA" id="ARBA00023284"/>
    </source>
</evidence>
<dbReference type="InterPro" id="IPR014025">
    <property type="entry name" value="Glutaredoxin_subgr"/>
</dbReference>
<dbReference type="PRINTS" id="PR00160">
    <property type="entry name" value="GLUTAREDOXIN"/>
</dbReference>
<keyword evidence="1" id="KW-1015">Disulfide bond</keyword>
<dbReference type="Gene3D" id="3.40.30.10">
    <property type="entry name" value="Glutaredoxin"/>
    <property type="match status" value="1"/>
</dbReference>
<dbReference type="GO" id="GO:0034599">
    <property type="term" value="P:cellular response to oxidative stress"/>
    <property type="evidence" value="ECO:0007669"/>
    <property type="project" value="TreeGrafter"/>
</dbReference>
<name>A0AAE9PWF2_9CAUD</name>
<gene>
    <name evidence="4" type="ORF">A54_161</name>
</gene>
<reference evidence="4 5" key="1">
    <citation type="submission" date="2022-10" db="EMBL/GenBank/DDBJ databases">
        <authorList>
            <person name="Cortes-Martin A."/>
            <person name="Buttimer C.T.H."/>
            <person name="Hill C."/>
        </authorList>
    </citation>
    <scope>NUCLEOTIDE SEQUENCE [LARGE SCALE GENOMIC DNA]</scope>
</reference>
<protein>
    <recommendedName>
        <fullName evidence="3">Glutaredoxin domain-containing protein</fullName>
    </recommendedName>
</protein>
<dbReference type="Pfam" id="PF00462">
    <property type="entry name" value="Glutaredoxin"/>
    <property type="match status" value="1"/>
</dbReference>
<organism evidence="4 5">
    <name type="scientific">Escherichia phage A5-4</name>
    <dbReference type="NCBI Taxonomy" id="2996162"/>
    <lineage>
        <taxon>Viruses</taxon>
        <taxon>Duplodnaviria</taxon>
        <taxon>Heunggongvirae</taxon>
        <taxon>Uroviricota</taxon>
        <taxon>Caudoviricetes</taxon>
        <taxon>Vequintavirinae</taxon>
    </lineage>
</organism>
<accession>A0AAE9PWF2</accession>
<evidence type="ECO:0000259" key="3">
    <source>
        <dbReference type="Pfam" id="PF00462"/>
    </source>
</evidence>
<feature type="domain" description="Glutaredoxin" evidence="3">
    <location>
        <begin position="4"/>
        <end position="68"/>
    </location>
</feature>
<dbReference type="InterPro" id="IPR011767">
    <property type="entry name" value="GLR_AS"/>
</dbReference>
<evidence type="ECO:0000313" key="5">
    <source>
        <dbReference type="Proteomes" id="UP001236076"/>
    </source>
</evidence>
<dbReference type="EMBL" id="OP744025">
    <property type="protein sequence ID" value="UZZ64401.1"/>
    <property type="molecule type" value="Genomic_DNA"/>
</dbReference>
<evidence type="ECO:0000313" key="4">
    <source>
        <dbReference type="EMBL" id="UZZ64401.1"/>
    </source>
</evidence>